<dbReference type="OrthoDB" id="9806127at2"/>
<reference evidence="3 4" key="1">
    <citation type="submission" date="2019-05" db="EMBL/GenBank/DDBJ databases">
        <title>Draft genome sequence of Actinomadura sp. 14C53.</title>
        <authorList>
            <person name="Saricaoglu S."/>
            <person name="Isik K."/>
        </authorList>
    </citation>
    <scope>NUCLEOTIDE SEQUENCE [LARGE SCALE GENOMIC DNA]</scope>
    <source>
        <strain evidence="3 4">14C53</strain>
    </source>
</reference>
<dbReference type="Pfam" id="PF00005">
    <property type="entry name" value="ABC_tran"/>
    <property type="match status" value="1"/>
</dbReference>
<dbReference type="PANTHER" id="PTHR24221">
    <property type="entry name" value="ATP-BINDING CASSETTE SUB-FAMILY B"/>
    <property type="match status" value="1"/>
</dbReference>
<dbReference type="SUPFAM" id="SSF52540">
    <property type="entry name" value="P-loop containing nucleoside triphosphate hydrolases"/>
    <property type="match status" value="1"/>
</dbReference>
<evidence type="ECO:0000256" key="1">
    <source>
        <dbReference type="SAM" id="MobiDB-lite"/>
    </source>
</evidence>
<feature type="compositionally biased region" description="Pro residues" evidence="1">
    <location>
        <begin position="48"/>
        <end position="58"/>
    </location>
</feature>
<dbReference type="GO" id="GO:0034040">
    <property type="term" value="F:ATPase-coupled lipid transmembrane transporter activity"/>
    <property type="evidence" value="ECO:0007669"/>
    <property type="project" value="TreeGrafter"/>
</dbReference>
<comment type="caution">
    <text evidence="3">The sequence shown here is derived from an EMBL/GenBank/DDBJ whole genome shotgun (WGS) entry which is preliminary data.</text>
</comment>
<keyword evidence="3" id="KW-0547">Nucleotide-binding</keyword>
<accession>A0A5C4JCZ8</accession>
<dbReference type="InterPro" id="IPR003439">
    <property type="entry name" value="ABC_transporter-like_ATP-bd"/>
</dbReference>
<dbReference type="InterPro" id="IPR027417">
    <property type="entry name" value="P-loop_NTPase"/>
</dbReference>
<evidence type="ECO:0000313" key="4">
    <source>
        <dbReference type="Proteomes" id="UP000309174"/>
    </source>
</evidence>
<protein>
    <submittedName>
        <fullName evidence="3">ATP-binding cassette domain-containing protein</fullName>
    </submittedName>
</protein>
<proteinExistence type="predicted"/>
<keyword evidence="3" id="KW-0067">ATP-binding</keyword>
<feature type="compositionally biased region" description="Low complexity" evidence="1">
    <location>
        <begin position="1"/>
        <end position="15"/>
    </location>
</feature>
<evidence type="ECO:0000259" key="2">
    <source>
        <dbReference type="Pfam" id="PF00005"/>
    </source>
</evidence>
<dbReference type="GO" id="GO:0005524">
    <property type="term" value="F:ATP binding"/>
    <property type="evidence" value="ECO:0007669"/>
    <property type="project" value="UniProtKB-KW"/>
</dbReference>
<dbReference type="PANTHER" id="PTHR24221:SF654">
    <property type="entry name" value="ATP-BINDING CASSETTE SUB-FAMILY B MEMBER 6"/>
    <property type="match status" value="1"/>
</dbReference>
<dbReference type="GO" id="GO:0016887">
    <property type="term" value="F:ATP hydrolysis activity"/>
    <property type="evidence" value="ECO:0007669"/>
    <property type="project" value="InterPro"/>
</dbReference>
<dbReference type="InterPro" id="IPR039421">
    <property type="entry name" value="Type_1_exporter"/>
</dbReference>
<name>A0A5C4JCZ8_9ACTN</name>
<gene>
    <name evidence="3" type="ORF">ETD83_14835</name>
</gene>
<dbReference type="AlphaFoldDB" id="A0A5C4JCZ8"/>
<dbReference type="Gene3D" id="3.40.50.300">
    <property type="entry name" value="P-loop containing nucleotide triphosphate hydrolases"/>
    <property type="match status" value="1"/>
</dbReference>
<dbReference type="Proteomes" id="UP000309174">
    <property type="component" value="Unassembled WGS sequence"/>
</dbReference>
<feature type="domain" description="ABC transporter" evidence="2">
    <location>
        <begin position="82"/>
        <end position="153"/>
    </location>
</feature>
<sequence>MPNSAAAGSGGATAAPKTRPTAHGVPGTRQLDQRLTVPPRASTRSPPARHPPTRPLPAPRGDLLQAAASASATPRNYPWGLDGDDLELRPDRRVALLGPSAEGKSTLAHLLLRFRDPDQGTIHLDGHDLRDYAQDDIRQAICLIDQHAHLSATAPRQVTAGCAAHIHMPIAAISMVHWKLVTEDFISVGWPDVGIRSCDKLDRASSLTRSSALRRSSEDNSRDVICHSS</sequence>
<feature type="region of interest" description="Disordered" evidence="1">
    <location>
        <begin position="1"/>
        <end position="60"/>
    </location>
</feature>
<organism evidence="3 4">
    <name type="scientific">Actinomadura soli</name>
    <dbReference type="NCBI Taxonomy" id="2508997"/>
    <lineage>
        <taxon>Bacteria</taxon>
        <taxon>Bacillati</taxon>
        <taxon>Actinomycetota</taxon>
        <taxon>Actinomycetes</taxon>
        <taxon>Streptosporangiales</taxon>
        <taxon>Thermomonosporaceae</taxon>
        <taxon>Actinomadura</taxon>
    </lineage>
</organism>
<keyword evidence="4" id="KW-1185">Reference proteome</keyword>
<dbReference type="EMBL" id="VCKW01000064">
    <property type="protein sequence ID" value="TMR01196.1"/>
    <property type="molecule type" value="Genomic_DNA"/>
</dbReference>
<evidence type="ECO:0000313" key="3">
    <source>
        <dbReference type="EMBL" id="TMR01196.1"/>
    </source>
</evidence>